<dbReference type="EMBL" id="JBGBPQ010000029">
    <property type="protein sequence ID" value="KAL1496332.1"/>
    <property type="molecule type" value="Genomic_DNA"/>
</dbReference>
<proteinExistence type="inferred from homology"/>
<evidence type="ECO:0000256" key="4">
    <source>
        <dbReference type="ARBA" id="ARBA00022692"/>
    </source>
</evidence>
<dbReference type="PANTHER" id="PTHR45618">
    <property type="entry name" value="MITOCHONDRIAL DICARBOXYLATE CARRIER-RELATED"/>
    <property type="match status" value="1"/>
</dbReference>
<evidence type="ECO:0008006" key="13">
    <source>
        <dbReference type="Google" id="ProtNLM"/>
    </source>
</evidence>
<accession>A0AB34IEW9</accession>
<keyword evidence="3 9" id="KW-0813">Transport</keyword>
<feature type="repeat" description="Solcar" evidence="8">
    <location>
        <begin position="217"/>
        <end position="304"/>
    </location>
</feature>
<dbReference type="Proteomes" id="UP001515480">
    <property type="component" value="Unassembled WGS sequence"/>
</dbReference>
<gene>
    <name evidence="11" type="ORF">AB1Y20_016288</name>
</gene>
<dbReference type="GO" id="GO:0016020">
    <property type="term" value="C:membrane"/>
    <property type="evidence" value="ECO:0007669"/>
    <property type="project" value="UniProtKB-SubCell"/>
</dbReference>
<evidence type="ECO:0000256" key="7">
    <source>
        <dbReference type="ARBA" id="ARBA00023136"/>
    </source>
</evidence>
<keyword evidence="5" id="KW-0677">Repeat</keyword>
<evidence type="ECO:0000256" key="1">
    <source>
        <dbReference type="ARBA" id="ARBA00004141"/>
    </source>
</evidence>
<keyword evidence="7 8" id="KW-0472">Membrane</keyword>
<feature type="transmembrane region" description="Helical" evidence="10">
    <location>
        <begin position="275"/>
        <end position="297"/>
    </location>
</feature>
<name>A0AB34IEW9_PRYPA</name>
<dbReference type="InterPro" id="IPR018108">
    <property type="entry name" value="MCP_transmembrane"/>
</dbReference>
<comment type="subcellular location">
    <subcellularLocation>
        <location evidence="1">Membrane</location>
        <topology evidence="1">Multi-pass membrane protein</topology>
    </subcellularLocation>
</comment>
<comment type="caution">
    <text evidence="11">The sequence shown here is derived from an EMBL/GenBank/DDBJ whole genome shotgun (WGS) entry which is preliminary data.</text>
</comment>
<keyword evidence="6 10" id="KW-1133">Transmembrane helix</keyword>
<comment type="similarity">
    <text evidence="2 9">Belongs to the mitochondrial carrier (TC 2.A.29) family.</text>
</comment>
<reference evidence="11 12" key="1">
    <citation type="journal article" date="2024" name="Science">
        <title>Giant polyketide synthase enzymes in the biosynthesis of giant marine polyether toxins.</title>
        <authorList>
            <person name="Fallon T.R."/>
            <person name="Shende V.V."/>
            <person name="Wierzbicki I.H."/>
            <person name="Pendleton A.L."/>
            <person name="Watervoot N.F."/>
            <person name="Auber R.P."/>
            <person name="Gonzalez D.J."/>
            <person name="Wisecaver J.H."/>
            <person name="Moore B.S."/>
        </authorList>
    </citation>
    <scope>NUCLEOTIDE SEQUENCE [LARGE SCALE GENOMIC DNA]</scope>
    <source>
        <strain evidence="11 12">12B1</strain>
    </source>
</reference>
<evidence type="ECO:0000256" key="8">
    <source>
        <dbReference type="PROSITE-ProRule" id="PRU00282"/>
    </source>
</evidence>
<evidence type="ECO:0000256" key="6">
    <source>
        <dbReference type="ARBA" id="ARBA00022989"/>
    </source>
</evidence>
<dbReference type="AlphaFoldDB" id="A0AB34IEW9"/>
<keyword evidence="12" id="KW-1185">Reference proteome</keyword>
<feature type="transmembrane region" description="Helical" evidence="10">
    <location>
        <begin position="220"/>
        <end position="240"/>
    </location>
</feature>
<evidence type="ECO:0000256" key="10">
    <source>
        <dbReference type="SAM" id="Phobius"/>
    </source>
</evidence>
<evidence type="ECO:0000256" key="2">
    <source>
        <dbReference type="ARBA" id="ARBA00006375"/>
    </source>
</evidence>
<dbReference type="PROSITE" id="PS50920">
    <property type="entry name" value="SOLCAR"/>
    <property type="match status" value="1"/>
</dbReference>
<dbReference type="Gene3D" id="1.50.40.10">
    <property type="entry name" value="Mitochondrial carrier domain"/>
    <property type="match status" value="1"/>
</dbReference>
<dbReference type="InterPro" id="IPR050391">
    <property type="entry name" value="Mito_Metabolite_Transporter"/>
</dbReference>
<dbReference type="SUPFAM" id="SSF103506">
    <property type="entry name" value="Mitochondrial carrier"/>
    <property type="match status" value="1"/>
</dbReference>
<protein>
    <recommendedName>
        <fullName evidence="13">ADP,ATP carrier protein</fullName>
    </recommendedName>
</protein>
<evidence type="ECO:0000256" key="3">
    <source>
        <dbReference type="ARBA" id="ARBA00022448"/>
    </source>
</evidence>
<organism evidence="11 12">
    <name type="scientific">Prymnesium parvum</name>
    <name type="common">Toxic golden alga</name>
    <dbReference type="NCBI Taxonomy" id="97485"/>
    <lineage>
        <taxon>Eukaryota</taxon>
        <taxon>Haptista</taxon>
        <taxon>Haptophyta</taxon>
        <taxon>Prymnesiophyceae</taxon>
        <taxon>Prymnesiales</taxon>
        <taxon>Prymnesiaceae</taxon>
        <taxon>Prymnesium</taxon>
    </lineage>
</organism>
<evidence type="ECO:0000256" key="9">
    <source>
        <dbReference type="RuleBase" id="RU000488"/>
    </source>
</evidence>
<dbReference type="Pfam" id="PF00153">
    <property type="entry name" value="Mito_carr"/>
    <property type="match status" value="3"/>
</dbReference>
<evidence type="ECO:0000256" key="5">
    <source>
        <dbReference type="ARBA" id="ARBA00022737"/>
    </source>
</evidence>
<keyword evidence="4 8" id="KW-0812">Transmembrane</keyword>
<evidence type="ECO:0000313" key="12">
    <source>
        <dbReference type="Proteomes" id="UP001515480"/>
    </source>
</evidence>
<feature type="transmembrane region" description="Helical" evidence="10">
    <location>
        <begin position="113"/>
        <end position="132"/>
    </location>
</feature>
<evidence type="ECO:0000313" key="11">
    <source>
        <dbReference type="EMBL" id="KAL1496332.1"/>
    </source>
</evidence>
<dbReference type="InterPro" id="IPR023395">
    <property type="entry name" value="MCP_dom_sf"/>
</dbReference>
<sequence>MVEIHRSRRELAANTVASGGSITAGALLLNWLDCFRVRWQVRPPRAEETILSHFGAIVRSEGLFQGLWLQGLAANVCASASSYALRVGAYPLLRDALVLATDGEAGEKGGHHMFVAGFASGLVGFLLSTPLWQIKTRMHAEAGVRCEATGKMLSGAAAGRAPHFLSVRHGLHRLAVEGGAFHGATPLVIRGALLSGGQQLGYDGTKTICKRQALLEDGPLLHLAASIAAAGVACTFAAPFDFLQTRYQSGRADGTQWGSLLECARAMVAEGGGLIFFRGWIPFFGRLAPLFIINLPLYERLRRLLGLGYLE</sequence>